<accession>A0A5J5A5Z3</accession>
<organism evidence="1 2">
    <name type="scientific">Nyssa sinensis</name>
    <dbReference type="NCBI Taxonomy" id="561372"/>
    <lineage>
        <taxon>Eukaryota</taxon>
        <taxon>Viridiplantae</taxon>
        <taxon>Streptophyta</taxon>
        <taxon>Embryophyta</taxon>
        <taxon>Tracheophyta</taxon>
        <taxon>Spermatophyta</taxon>
        <taxon>Magnoliopsida</taxon>
        <taxon>eudicotyledons</taxon>
        <taxon>Gunneridae</taxon>
        <taxon>Pentapetalae</taxon>
        <taxon>asterids</taxon>
        <taxon>Cornales</taxon>
        <taxon>Nyssaceae</taxon>
        <taxon>Nyssa</taxon>
    </lineage>
</organism>
<dbReference type="AlphaFoldDB" id="A0A5J5A5Z3"/>
<evidence type="ECO:0000313" key="1">
    <source>
        <dbReference type="EMBL" id="KAA8525679.1"/>
    </source>
</evidence>
<sequence>MICEESNKDAPFALVVNGKTLDIALRSDIRDYFLQLAVNRASVICCRDVCMPVMDGLQATRLIHSFEETGNWDAAMNTGIEQHMPPSDSSPNGQEFQLSTKRIPIIAVSTLTLVAA</sequence>
<dbReference type="EMBL" id="CM018046">
    <property type="protein sequence ID" value="KAA8525679.1"/>
    <property type="molecule type" value="Genomic_DNA"/>
</dbReference>
<gene>
    <name evidence="1" type="ORF">F0562_007534</name>
</gene>
<evidence type="ECO:0000313" key="2">
    <source>
        <dbReference type="Proteomes" id="UP000325577"/>
    </source>
</evidence>
<protein>
    <submittedName>
        <fullName evidence="1">Uncharacterized protein</fullName>
    </submittedName>
</protein>
<dbReference type="Proteomes" id="UP000325577">
    <property type="component" value="Linkage Group LG3"/>
</dbReference>
<name>A0A5J5A5Z3_9ASTE</name>
<dbReference type="OrthoDB" id="21225at2759"/>
<proteinExistence type="predicted"/>
<reference evidence="1 2" key="1">
    <citation type="submission" date="2019-09" db="EMBL/GenBank/DDBJ databases">
        <title>A chromosome-level genome assembly of the Chinese tupelo Nyssa sinensis.</title>
        <authorList>
            <person name="Yang X."/>
            <person name="Kang M."/>
            <person name="Yang Y."/>
            <person name="Xiong H."/>
            <person name="Wang M."/>
            <person name="Zhang Z."/>
            <person name="Wang Z."/>
            <person name="Wu H."/>
            <person name="Ma T."/>
            <person name="Liu J."/>
            <person name="Xi Z."/>
        </authorList>
    </citation>
    <scope>NUCLEOTIDE SEQUENCE [LARGE SCALE GENOMIC DNA]</scope>
    <source>
        <strain evidence="1">J267</strain>
        <tissue evidence="1">Leaf</tissue>
    </source>
</reference>
<keyword evidence="2" id="KW-1185">Reference proteome</keyword>
<dbReference type="Gene3D" id="3.40.50.2300">
    <property type="match status" value="1"/>
</dbReference>